<reference evidence="2 3" key="1">
    <citation type="journal article" date="2008" name="Nature">
        <title>The Phaeodactylum genome reveals the evolutionary history of diatom genomes.</title>
        <authorList>
            <person name="Bowler C."/>
            <person name="Allen A.E."/>
            <person name="Badger J.H."/>
            <person name="Grimwood J."/>
            <person name="Jabbari K."/>
            <person name="Kuo A."/>
            <person name="Maheswari U."/>
            <person name="Martens C."/>
            <person name="Maumus F."/>
            <person name="Otillar R.P."/>
            <person name="Rayko E."/>
            <person name="Salamov A."/>
            <person name="Vandepoele K."/>
            <person name="Beszteri B."/>
            <person name="Gruber A."/>
            <person name="Heijde M."/>
            <person name="Katinka M."/>
            <person name="Mock T."/>
            <person name="Valentin K."/>
            <person name="Verret F."/>
            <person name="Berges J.A."/>
            <person name="Brownlee C."/>
            <person name="Cadoret J.P."/>
            <person name="Chiovitti A."/>
            <person name="Choi C.J."/>
            <person name="Coesel S."/>
            <person name="De Martino A."/>
            <person name="Detter J.C."/>
            <person name="Durkin C."/>
            <person name="Falciatore A."/>
            <person name="Fournet J."/>
            <person name="Haruta M."/>
            <person name="Huysman M.J."/>
            <person name="Jenkins B.D."/>
            <person name="Jiroutova K."/>
            <person name="Jorgensen R.E."/>
            <person name="Joubert Y."/>
            <person name="Kaplan A."/>
            <person name="Kroger N."/>
            <person name="Kroth P.G."/>
            <person name="La Roche J."/>
            <person name="Lindquist E."/>
            <person name="Lommer M."/>
            <person name="Martin-Jezequel V."/>
            <person name="Lopez P.J."/>
            <person name="Lucas S."/>
            <person name="Mangogna M."/>
            <person name="McGinnis K."/>
            <person name="Medlin L.K."/>
            <person name="Montsant A."/>
            <person name="Oudot-Le Secq M.P."/>
            <person name="Napoli C."/>
            <person name="Obornik M."/>
            <person name="Parker M.S."/>
            <person name="Petit J.L."/>
            <person name="Porcel B.M."/>
            <person name="Poulsen N."/>
            <person name="Robison M."/>
            <person name="Rychlewski L."/>
            <person name="Rynearson T.A."/>
            <person name="Schmutz J."/>
            <person name="Shapiro H."/>
            <person name="Siaut M."/>
            <person name="Stanley M."/>
            <person name="Sussman M.R."/>
            <person name="Taylor A.R."/>
            <person name="Vardi A."/>
            <person name="von Dassow P."/>
            <person name="Vyverman W."/>
            <person name="Willis A."/>
            <person name="Wyrwicz L.S."/>
            <person name="Rokhsar D.S."/>
            <person name="Weissenbach J."/>
            <person name="Armbrust E.V."/>
            <person name="Green B.R."/>
            <person name="Van de Peer Y."/>
            <person name="Grigoriev I.V."/>
        </authorList>
    </citation>
    <scope>NUCLEOTIDE SEQUENCE [LARGE SCALE GENOMIC DNA]</scope>
    <source>
        <strain evidence="2 3">CCAP 1055/1</strain>
    </source>
</reference>
<evidence type="ECO:0000313" key="2">
    <source>
        <dbReference type="EMBL" id="EEC49179.1"/>
    </source>
</evidence>
<feature type="transmembrane region" description="Helical" evidence="1">
    <location>
        <begin position="281"/>
        <end position="301"/>
    </location>
</feature>
<dbReference type="EMBL" id="CM000609">
    <property type="protein sequence ID" value="EEC49179.1"/>
    <property type="molecule type" value="Genomic_DNA"/>
</dbReference>
<reference evidence="3" key="2">
    <citation type="submission" date="2008-08" db="EMBL/GenBank/DDBJ databases">
        <authorList>
            <consortium name="Diatom Consortium"/>
            <person name="Grigoriev I."/>
            <person name="Grimwood J."/>
            <person name="Kuo A."/>
            <person name="Otillar R.P."/>
            <person name="Salamov A."/>
            <person name="Detter J.C."/>
            <person name="Lindquist E."/>
            <person name="Shapiro H."/>
            <person name="Lucas S."/>
            <person name="Glavina del Rio T."/>
            <person name="Pitluck S."/>
            <person name="Rokhsar D."/>
            <person name="Bowler C."/>
        </authorList>
    </citation>
    <scope>GENOME REANNOTATION</scope>
    <source>
        <strain evidence="3">CCAP 1055/1</strain>
    </source>
</reference>
<sequence>MFAVASLNIDAQPLQGNVDQRVILGASTRAEFGSSQTSGQSYSSLRSNTNNARHHFGGSNNSSNEPRYLDLTDVLLCLSLALTWTVWMLTGFVRTDLWKFHDQSVVVAGNVRQVQIAADSLGTGIPCYSAIIDYMIHLERRAETDDMVARWTHTRRNCGADDSVLEYNHSPASPGNANGNHAKGTVTRFQIRKQFQTTVPLEEGFANVELLVLPHEPTVSMLKEDWKRELLEQQQDVNDGAVCCRPVLCRRLSMIFAGVLVLVSIGGAVLVVDHMDPVDKGLGWGVFCIGTALLLPSALGLHRLGTAVSQMLSDPSKTGRVLQGAEELSATTAAQWDCQEFDVLDARACDDEGEILSAIQHQQQEGFGGSQLPLPHGRRRPLYAHHGGAGVPDTAGCYFIRFPLHRHQNRTRSHDVSISDGLRGV</sequence>
<name>B7FWC3_PHATC</name>
<organism evidence="2 3">
    <name type="scientific">Phaeodactylum tricornutum (strain CCAP 1055/1)</name>
    <dbReference type="NCBI Taxonomy" id="556484"/>
    <lineage>
        <taxon>Eukaryota</taxon>
        <taxon>Sar</taxon>
        <taxon>Stramenopiles</taxon>
        <taxon>Ochrophyta</taxon>
        <taxon>Bacillariophyta</taxon>
        <taxon>Bacillariophyceae</taxon>
        <taxon>Bacillariophycidae</taxon>
        <taxon>Naviculales</taxon>
        <taxon>Phaeodactylaceae</taxon>
        <taxon>Phaeodactylum</taxon>
    </lineage>
</organism>
<dbReference type="HOGENOM" id="CLU_396128_0_0_1"/>
<accession>B7FWC3</accession>
<keyword evidence="1" id="KW-1133">Transmembrane helix</keyword>
<proteinExistence type="predicted"/>
<evidence type="ECO:0008006" key="4">
    <source>
        <dbReference type="Google" id="ProtNLM"/>
    </source>
</evidence>
<dbReference type="InParanoid" id="B7FWC3"/>
<dbReference type="Proteomes" id="UP000000759">
    <property type="component" value="Chromosome 6"/>
</dbReference>
<dbReference type="KEGG" id="pti:PHATRDRAFT_45062"/>
<feature type="transmembrane region" description="Helical" evidence="1">
    <location>
        <begin position="255"/>
        <end position="275"/>
    </location>
</feature>
<keyword evidence="1" id="KW-0812">Transmembrane</keyword>
<keyword evidence="1" id="KW-0472">Membrane</keyword>
<dbReference type="PaxDb" id="2850-Phatr45062"/>
<evidence type="ECO:0000313" key="3">
    <source>
        <dbReference type="Proteomes" id="UP000000759"/>
    </source>
</evidence>
<protein>
    <recommendedName>
        <fullName evidence="4">Transmembrane protein</fullName>
    </recommendedName>
</protein>
<dbReference type="RefSeq" id="XP_002179356.1">
    <property type="nucleotide sequence ID" value="XM_002179320.1"/>
</dbReference>
<dbReference type="AlphaFoldDB" id="B7FWC3"/>
<dbReference type="GeneID" id="7200283"/>
<keyword evidence="3" id="KW-1185">Reference proteome</keyword>
<gene>
    <name evidence="2" type="ORF">PHATRDRAFT_45062</name>
</gene>
<evidence type="ECO:0000256" key="1">
    <source>
        <dbReference type="SAM" id="Phobius"/>
    </source>
</evidence>
<feature type="transmembrane region" description="Helical" evidence="1">
    <location>
        <begin position="71"/>
        <end position="93"/>
    </location>
</feature>
<dbReference type="OrthoDB" id="49218at2759"/>